<dbReference type="OrthoDB" id="9771072at2"/>
<dbReference type="RefSeq" id="WP_099106772.1">
    <property type="nucleotide sequence ID" value="NZ_JAATJF010000004.1"/>
</dbReference>
<evidence type="ECO:0000256" key="1">
    <source>
        <dbReference type="ARBA" id="ARBA00023002"/>
    </source>
</evidence>
<comment type="caution">
    <text evidence="4">The sequence shown here is derived from an EMBL/GenBank/DDBJ whole genome shotgun (WGS) entry which is preliminary data.</text>
</comment>
<dbReference type="Pfam" id="PF01408">
    <property type="entry name" value="GFO_IDH_MocA"/>
    <property type="match status" value="1"/>
</dbReference>
<proteinExistence type="predicted"/>
<keyword evidence="2" id="KW-0732">Signal</keyword>
<evidence type="ECO:0000313" key="5">
    <source>
        <dbReference type="Proteomes" id="UP000226437"/>
    </source>
</evidence>
<dbReference type="Proteomes" id="UP000226437">
    <property type="component" value="Unassembled WGS sequence"/>
</dbReference>
<dbReference type="InterPro" id="IPR036291">
    <property type="entry name" value="NAD(P)-bd_dom_sf"/>
</dbReference>
<keyword evidence="1" id="KW-0560">Oxidoreductase</keyword>
<dbReference type="InterPro" id="IPR000683">
    <property type="entry name" value="Gfo/Idh/MocA-like_OxRdtase_N"/>
</dbReference>
<feature type="signal peptide" evidence="2">
    <location>
        <begin position="1"/>
        <end position="29"/>
    </location>
</feature>
<gene>
    <name evidence="4" type="ORF">CGL56_11870</name>
</gene>
<feature type="chain" id="PRO_5013666030" evidence="2">
    <location>
        <begin position="30"/>
        <end position="457"/>
    </location>
</feature>
<name>A0A2G0CEI2_9BACT</name>
<evidence type="ECO:0000259" key="3">
    <source>
        <dbReference type="Pfam" id="PF01408"/>
    </source>
</evidence>
<dbReference type="GO" id="GO:0016491">
    <property type="term" value="F:oxidoreductase activity"/>
    <property type="evidence" value="ECO:0007669"/>
    <property type="project" value="UniProtKB-KW"/>
</dbReference>
<sequence>MPTRSRRRFLRQLSAGLLAAPLLSESAAAQTLVAPRVPTGANDRINLACIGLGIQGFSDLDAALQTPGVQLVAGCDLYDGHLERAREVYGSDIFLTRDYREILARPDVDAVIVATPDHWHDTITIAALDAGKHVYCEKPIVQQLEEGQAVLDAERRNPGVLIVGSQRVSSILTEQAREIYRRGDLGQLVLVETFYDRFSALGAWQYSIPRDASPATVDWETFLKDTGDRPFDAERFFRWRNYRDYGTGVAGDLFVHLFSGSHRILDSLGPERIYATGGLRYWNDGRDVPDVFIASCDYGEQEGHPAFNMQLRVNFVDGGGGGSRTRFVGTEGSLEVGGNSLTLRRKTLPAAPGYGGWDTYNTFPQATRKEFEGWYRSQYPPVPPTVVGPAEWTYRSPEGYSDHVHHFANWFEAIRNDGKVVEDGAFGFRAAAPSLAANLSYFDRRVVDWDPVKMKCS</sequence>
<organism evidence="4 5">
    <name type="scientific">Neolewinella marina</name>
    <dbReference type="NCBI Taxonomy" id="438751"/>
    <lineage>
        <taxon>Bacteria</taxon>
        <taxon>Pseudomonadati</taxon>
        <taxon>Bacteroidota</taxon>
        <taxon>Saprospiria</taxon>
        <taxon>Saprospirales</taxon>
        <taxon>Lewinellaceae</taxon>
        <taxon>Neolewinella</taxon>
    </lineage>
</organism>
<dbReference type="GO" id="GO:0000166">
    <property type="term" value="F:nucleotide binding"/>
    <property type="evidence" value="ECO:0007669"/>
    <property type="project" value="InterPro"/>
</dbReference>
<feature type="domain" description="Gfo/Idh/MocA-like oxidoreductase N-terminal" evidence="3">
    <location>
        <begin position="45"/>
        <end position="164"/>
    </location>
</feature>
<dbReference type="InterPro" id="IPR006311">
    <property type="entry name" value="TAT_signal"/>
</dbReference>
<dbReference type="AlphaFoldDB" id="A0A2G0CEI2"/>
<protein>
    <submittedName>
        <fullName evidence="4">Oxidoreductase</fullName>
    </submittedName>
</protein>
<reference evidence="4 5" key="1">
    <citation type="submission" date="2017-10" db="EMBL/GenBank/DDBJ databases">
        <title>The draft genome sequence of Lewinella marina KCTC 32374.</title>
        <authorList>
            <person name="Wang K."/>
        </authorList>
    </citation>
    <scope>NUCLEOTIDE SEQUENCE [LARGE SCALE GENOMIC DNA]</scope>
    <source>
        <strain evidence="4 5">MKG-38</strain>
    </source>
</reference>
<accession>A0A2G0CEI2</accession>
<dbReference type="InterPro" id="IPR050463">
    <property type="entry name" value="Gfo/Idh/MocA_oxidrdct_glycsds"/>
</dbReference>
<dbReference type="PANTHER" id="PTHR43818">
    <property type="entry name" value="BCDNA.GH03377"/>
    <property type="match status" value="1"/>
</dbReference>
<evidence type="ECO:0000313" key="4">
    <source>
        <dbReference type="EMBL" id="PHK98386.1"/>
    </source>
</evidence>
<dbReference type="PANTHER" id="PTHR43818:SF11">
    <property type="entry name" value="BCDNA.GH03377"/>
    <property type="match status" value="1"/>
</dbReference>
<dbReference type="Gene3D" id="3.30.360.10">
    <property type="entry name" value="Dihydrodipicolinate Reductase, domain 2"/>
    <property type="match status" value="1"/>
</dbReference>
<dbReference type="SUPFAM" id="SSF51735">
    <property type="entry name" value="NAD(P)-binding Rossmann-fold domains"/>
    <property type="match status" value="1"/>
</dbReference>
<dbReference type="EMBL" id="PDLO01000004">
    <property type="protein sequence ID" value="PHK98386.1"/>
    <property type="molecule type" value="Genomic_DNA"/>
</dbReference>
<dbReference type="SUPFAM" id="SSF55347">
    <property type="entry name" value="Glyceraldehyde-3-phosphate dehydrogenase-like, C-terminal domain"/>
    <property type="match status" value="1"/>
</dbReference>
<keyword evidence="5" id="KW-1185">Reference proteome</keyword>
<dbReference type="Gene3D" id="3.40.50.720">
    <property type="entry name" value="NAD(P)-binding Rossmann-like Domain"/>
    <property type="match status" value="1"/>
</dbReference>
<evidence type="ECO:0000256" key="2">
    <source>
        <dbReference type="SAM" id="SignalP"/>
    </source>
</evidence>
<dbReference type="PROSITE" id="PS51318">
    <property type="entry name" value="TAT"/>
    <property type="match status" value="1"/>
</dbReference>